<dbReference type="PANTHER" id="PTHR22923">
    <property type="entry name" value="CEREBELLIN-RELATED"/>
    <property type="match status" value="1"/>
</dbReference>
<dbReference type="SMART" id="SM00110">
    <property type="entry name" value="C1Q"/>
    <property type="match status" value="1"/>
</dbReference>
<evidence type="ECO:0000256" key="2">
    <source>
        <dbReference type="ARBA" id="ARBA00022525"/>
    </source>
</evidence>
<feature type="coiled-coil region" evidence="4">
    <location>
        <begin position="237"/>
        <end position="285"/>
    </location>
</feature>
<evidence type="ECO:0000256" key="5">
    <source>
        <dbReference type="SAM" id="MobiDB-lite"/>
    </source>
</evidence>
<dbReference type="SUPFAM" id="SSF49842">
    <property type="entry name" value="TNF-like"/>
    <property type="match status" value="2"/>
</dbReference>
<evidence type="ECO:0000313" key="8">
    <source>
        <dbReference type="Proteomes" id="UP000005408"/>
    </source>
</evidence>
<dbReference type="AlphaFoldDB" id="A0A8W8LV37"/>
<organism evidence="7 8">
    <name type="scientific">Magallana gigas</name>
    <name type="common">Pacific oyster</name>
    <name type="synonym">Crassostrea gigas</name>
    <dbReference type="NCBI Taxonomy" id="29159"/>
    <lineage>
        <taxon>Eukaryota</taxon>
        <taxon>Metazoa</taxon>
        <taxon>Spiralia</taxon>
        <taxon>Lophotrochozoa</taxon>
        <taxon>Mollusca</taxon>
        <taxon>Bivalvia</taxon>
        <taxon>Autobranchia</taxon>
        <taxon>Pteriomorphia</taxon>
        <taxon>Ostreida</taxon>
        <taxon>Ostreoidea</taxon>
        <taxon>Ostreidae</taxon>
        <taxon>Magallana</taxon>
    </lineage>
</organism>
<dbReference type="Pfam" id="PF00386">
    <property type="entry name" value="C1q"/>
    <property type="match status" value="1"/>
</dbReference>
<accession>A0A8W8LV37</accession>
<dbReference type="InterPro" id="IPR050822">
    <property type="entry name" value="Cerebellin_Synaptic_Org"/>
</dbReference>
<dbReference type="PROSITE" id="PS50871">
    <property type="entry name" value="C1Q"/>
    <property type="match status" value="1"/>
</dbReference>
<evidence type="ECO:0000313" key="7">
    <source>
        <dbReference type="EnsemblMetazoa" id="G29741.2:cds"/>
    </source>
</evidence>
<evidence type="ECO:0000259" key="6">
    <source>
        <dbReference type="PROSITE" id="PS50871"/>
    </source>
</evidence>
<dbReference type="GO" id="GO:0005576">
    <property type="term" value="C:extracellular region"/>
    <property type="evidence" value="ECO:0007669"/>
    <property type="project" value="UniProtKB-SubCell"/>
</dbReference>
<proteinExistence type="predicted"/>
<dbReference type="Proteomes" id="UP000005408">
    <property type="component" value="Unassembled WGS sequence"/>
</dbReference>
<feature type="region of interest" description="Disordered" evidence="5">
    <location>
        <begin position="293"/>
        <end position="321"/>
    </location>
</feature>
<feature type="domain" description="C1q" evidence="6">
    <location>
        <begin position="340"/>
        <end position="482"/>
    </location>
</feature>
<dbReference type="Gene3D" id="2.60.120.40">
    <property type="match status" value="2"/>
</dbReference>
<dbReference type="PANTHER" id="PTHR22923:SF116">
    <property type="entry name" value="C1Q DOMAIN-CONTAINING PROTEIN"/>
    <property type="match status" value="1"/>
</dbReference>
<dbReference type="InterPro" id="IPR001073">
    <property type="entry name" value="C1q_dom"/>
</dbReference>
<reference evidence="7" key="1">
    <citation type="submission" date="2022-08" db="UniProtKB">
        <authorList>
            <consortium name="EnsemblMetazoa"/>
        </authorList>
    </citation>
    <scope>IDENTIFICATION</scope>
    <source>
        <strain evidence="7">05x7-T-G4-1.051#20</strain>
    </source>
</reference>
<evidence type="ECO:0000256" key="1">
    <source>
        <dbReference type="ARBA" id="ARBA00004613"/>
    </source>
</evidence>
<sequence length="484" mass="54955">MGHIAHLKNNRSQDRHYKKPKMVGIFIFVILSSKQSIVCTDIQLQQLEKMVNNLYDTMSIVLKENVKYRKLVKDLEEKVLAQEGSIRQLQEKCQLVNDSLLTESEDPSFEKNQAIVEENDINVTSIMNENLPKVNIRLGLDVGHGSHSNVAFFSYMDHDLPTPSPDHTLVFDVSPTDTNNHYNKFTGIFTAPHSAHTAMRLVPNIIDLSRELWLPTLIKAMQYSFEHILLVCTGKQLQQLQRTVEKLHNTILSISTEITKYKMLVEDLAEKMIIQERRIGELERKCKISNDGLSEECTNKPTDAENLENHHDEKRVDSKKSTLPGQVLKLAQSRRAIDSGRNLNVAFFAYMNRDQKTPSSRHTLIFDIVRTNLGNHYNRFSGIFTAHHSGTYVFTWTAYCFAGGHTSLQLVVNANIYISSYCNASGALWHRSVSGTVVAKINQGDVVFLRTHPTGSNKGNVVSSIFHRTAFAGWSLFWNCIFST</sequence>
<keyword evidence="8" id="KW-1185">Reference proteome</keyword>
<evidence type="ECO:0000256" key="4">
    <source>
        <dbReference type="SAM" id="Coils"/>
    </source>
</evidence>
<feature type="compositionally biased region" description="Basic and acidic residues" evidence="5">
    <location>
        <begin position="307"/>
        <end position="320"/>
    </location>
</feature>
<dbReference type="EnsemblMetazoa" id="G29741.2">
    <property type="protein sequence ID" value="G29741.2:cds"/>
    <property type="gene ID" value="G29741"/>
</dbReference>
<keyword evidence="4" id="KW-0175">Coiled coil</keyword>
<protein>
    <recommendedName>
        <fullName evidence="6">C1q domain-containing protein</fullName>
    </recommendedName>
</protein>
<keyword evidence="2" id="KW-0964">Secreted</keyword>
<comment type="subcellular location">
    <subcellularLocation>
        <location evidence="1">Secreted</location>
    </subcellularLocation>
</comment>
<name>A0A8W8LV37_MAGGI</name>
<evidence type="ECO:0000256" key="3">
    <source>
        <dbReference type="ARBA" id="ARBA00022729"/>
    </source>
</evidence>
<dbReference type="PRINTS" id="PR00007">
    <property type="entry name" value="COMPLEMNTC1Q"/>
</dbReference>
<dbReference type="InterPro" id="IPR008983">
    <property type="entry name" value="Tumour_necrosis_fac-like_dom"/>
</dbReference>
<keyword evidence="3" id="KW-0732">Signal</keyword>